<reference evidence="2 3" key="1">
    <citation type="journal article" date="2019" name="Emerg. Microbes Infect.">
        <title>Comprehensive subspecies identification of 175 nontuberculous mycobacteria species based on 7547 genomic profiles.</title>
        <authorList>
            <person name="Matsumoto Y."/>
            <person name="Kinjo T."/>
            <person name="Motooka D."/>
            <person name="Nabeya D."/>
            <person name="Jung N."/>
            <person name="Uechi K."/>
            <person name="Horii T."/>
            <person name="Iida T."/>
            <person name="Fujita J."/>
            <person name="Nakamura S."/>
        </authorList>
    </citation>
    <scope>NUCLEOTIDE SEQUENCE [LARGE SCALE GENOMIC DNA]</scope>
    <source>
        <strain evidence="2 3">JCM 30725</strain>
    </source>
</reference>
<evidence type="ECO:0000313" key="2">
    <source>
        <dbReference type="EMBL" id="GFG91910.1"/>
    </source>
</evidence>
<name>A0A7I9YT90_MYCBU</name>
<comment type="caution">
    <text evidence="2">The sequence shown here is derived from an EMBL/GenBank/DDBJ whole genome shotgun (WGS) entry which is preliminary data.</text>
</comment>
<feature type="domain" description="2,4-diaminopentanoate dehydrogenase C-terminal" evidence="1">
    <location>
        <begin position="184"/>
        <end position="348"/>
    </location>
</feature>
<dbReference type="Pfam" id="PF19328">
    <property type="entry name" value="DAP_DH_C"/>
    <property type="match status" value="1"/>
</dbReference>
<dbReference type="EMBL" id="BLKZ01000001">
    <property type="protein sequence ID" value="GFG91910.1"/>
    <property type="molecule type" value="Genomic_DNA"/>
</dbReference>
<dbReference type="InterPro" id="IPR045760">
    <property type="entry name" value="DAP_DH_C"/>
</dbReference>
<protein>
    <submittedName>
        <fullName evidence="2">Diacylglycerol kinase</fullName>
    </submittedName>
</protein>
<keyword evidence="2" id="KW-0808">Transferase</keyword>
<dbReference type="RefSeq" id="WP_163715680.1">
    <property type="nucleotide sequence ID" value="NZ_BLKZ01000001.1"/>
</dbReference>
<organism evidence="2 3">
    <name type="scientific">Mycobacterium bourgelatii</name>
    <dbReference type="NCBI Taxonomy" id="1273442"/>
    <lineage>
        <taxon>Bacteria</taxon>
        <taxon>Bacillati</taxon>
        <taxon>Actinomycetota</taxon>
        <taxon>Actinomycetes</taxon>
        <taxon>Mycobacteriales</taxon>
        <taxon>Mycobacteriaceae</taxon>
        <taxon>Mycobacterium</taxon>
    </lineage>
</organism>
<accession>A0A7I9YT90</accession>
<keyword evidence="3" id="KW-1185">Reference proteome</keyword>
<dbReference type="Gene3D" id="3.40.50.720">
    <property type="entry name" value="NAD(P)-binding Rossmann-like Domain"/>
    <property type="match status" value="1"/>
</dbReference>
<evidence type="ECO:0000259" key="1">
    <source>
        <dbReference type="Pfam" id="PF19328"/>
    </source>
</evidence>
<dbReference type="AlphaFoldDB" id="A0A7I9YT90"/>
<proteinExistence type="predicted"/>
<dbReference type="InterPro" id="IPR036291">
    <property type="entry name" value="NAD(P)-bd_dom_sf"/>
</dbReference>
<dbReference type="SUPFAM" id="SSF51735">
    <property type="entry name" value="NAD(P)-binding Rossmann-fold domains"/>
    <property type="match status" value="1"/>
</dbReference>
<evidence type="ECO:0000313" key="3">
    <source>
        <dbReference type="Proteomes" id="UP000465360"/>
    </source>
</evidence>
<gene>
    <name evidence="2" type="ORF">MBOU_39520</name>
</gene>
<dbReference type="CDD" id="cd24146">
    <property type="entry name" value="nat-AmDH_N_like"/>
    <property type="match status" value="1"/>
</dbReference>
<dbReference type="GO" id="GO:0016301">
    <property type="term" value="F:kinase activity"/>
    <property type="evidence" value="ECO:0007669"/>
    <property type="project" value="UniProtKB-KW"/>
</dbReference>
<sequence length="355" mass="37250">MADTYRVAHVGTGYTGTIALRHVLRSPTLNLVGHLVNTPGKAGRDSGALVDCPTTGIVATENFDEFLALDADCVTYFAAVSGREPGEIVDQLCAIAASGKNVVTPSYHPLFHPPSLDAGSREKLSAACERGQSSIFATGIALGFATDLLGVHAASTSGFPSKVTVAERIPCGAYSVPGFFAMLGFGRTPEEDAATYPRGSMATVFATPLRLLAEGMGQRIDEVEEHRDIATAARDYQFDAGVIRAGTIASVRMTFTGIVNGRPRLQFSSIWSMPDDPVEDWPPTIPEGSSVRRLTRISIEGDPRVEVDFALYGDKLPGSAATAARVVNAIPAVCAARPGLLSGLELVVAGQAATA</sequence>
<dbReference type="Proteomes" id="UP000465360">
    <property type="component" value="Unassembled WGS sequence"/>
</dbReference>
<keyword evidence="2" id="KW-0418">Kinase</keyword>